<proteinExistence type="predicted"/>
<dbReference type="EMBL" id="JAOSHN010000003">
    <property type="protein sequence ID" value="MCU7378465.1"/>
    <property type="molecule type" value="Genomic_DNA"/>
</dbReference>
<evidence type="ECO:0000313" key="2">
    <source>
        <dbReference type="EMBL" id="MCU7378465.1"/>
    </source>
</evidence>
<evidence type="ECO:0008006" key="4">
    <source>
        <dbReference type="Google" id="ProtNLM"/>
    </source>
</evidence>
<dbReference type="Proteomes" id="UP001065549">
    <property type="component" value="Unassembled WGS sequence"/>
</dbReference>
<organism evidence="2 3">
    <name type="scientific">Hominibacterium faecale</name>
    <dbReference type="NCBI Taxonomy" id="2839743"/>
    <lineage>
        <taxon>Bacteria</taxon>
        <taxon>Bacillati</taxon>
        <taxon>Bacillota</taxon>
        <taxon>Clostridia</taxon>
        <taxon>Peptostreptococcales</taxon>
        <taxon>Anaerovoracaceae</taxon>
        <taxon>Hominibacterium</taxon>
    </lineage>
</organism>
<reference evidence="2" key="1">
    <citation type="submission" date="2022-09" db="EMBL/GenBank/DDBJ databases">
        <title>Culturomic study of gut microbiota in children with autism spectrum disorder.</title>
        <authorList>
            <person name="Efimov B.A."/>
            <person name="Chaplin A.V."/>
            <person name="Sokolova S.R."/>
            <person name="Pikina A.P."/>
            <person name="Korzhanova M."/>
            <person name="Belova V."/>
            <person name="Korostin D."/>
        </authorList>
    </citation>
    <scope>NUCLEOTIDE SEQUENCE</scope>
    <source>
        <strain evidence="2">ASD5510</strain>
    </source>
</reference>
<protein>
    <recommendedName>
        <fullName evidence="4">CheW-like domain-containing protein</fullName>
    </recommendedName>
</protein>
<comment type="caution">
    <text evidence="2">The sequence shown here is derived from an EMBL/GenBank/DDBJ whole genome shotgun (WGS) entry which is preliminary data.</text>
</comment>
<keyword evidence="3" id="KW-1185">Reference proteome</keyword>
<keyword evidence="1" id="KW-0812">Transmembrane</keyword>
<dbReference type="AlphaFoldDB" id="A0A9J6QMR2"/>
<evidence type="ECO:0000256" key="1">
    <source>
        <dbReference type="SAM" id="Phobius"/>
    </source>
</evidence>
<accession>A0A9J6QMR2</accession>
<name>A0A9J6QMR2_9FIRM</name>
<keyword evidence="1" id="KW-1133">Transmembrane helix</keyword>
<sequence length="140" mass="15843">METLDELYIIIFSEGLPFLIPVFWIDNIKGNHGQREDLPMIDLARLVRVQEEISKSAYILSLSHEGKAFDLAVQKIGGLYTVTERMRIRLPDCVRNSGNRYLSDAVPLEQGDGGGQELAYLLNPQILYQMTANEWAASEE</sequence>
<evidence type="ECO:0000313" key="3">
    <source>
        <dbReference type="Proteomes" id="UP001065549"/>
    </source>
</evidence>
<feature type="transmembrane region" description="Helical" evidence="1">
    <location>
        <begin position="6"/>
        <end position="25"/>
    </location>
</feature>
<keyword evidence="1" id="KW-0472">Membrane</keyword>
<dbReference type="RefSeq" id="WP_253019890.1">
    <property type="nucleotide sequence ID" value="NZ_JAOSHN010000003.1"/>
</dbReference>
<gene>
    <name evidence="2" type="ORF">OBO34_08850</name>
</gene>